<dbReference type="InterPro" id="IPR011990">
    <property type="entry name" value="TPR-like_helical_dom_sf"/>
</dbReference>
<dbReference type="Pfam" id="PF13374">
    <property type="entry name" value="TPR_10"/>
    <property type="match status" value="1"/>
</dbReference>
<feature type="region of interest" description="Disordered" evidence="4">
    <location>
        <begin position="47"/>
        <end position="88"/>
    </location>
</feature>
<dbReference type="SMART" id="SM00028">
    <property type="entry name" value="TPR"/>
    <property type="match status" value="15"/>
</dbReference>
<dbReference type="Pfam" id="PF13424">
    <property type="entry name" value="TPR_12"/>
    <property type="match status" value="2"/>
</dbReference>
<keyword evidence="2 3" id="KW-0802">TPR repeat</keyword>
<evidence type="ECO:0000256" key="1">
    <source>
        <dbReference type="ARBA" id="ARBA00022737"/>
    </source>
</evidence>
<feature type="repeat" description="TPR" evidence="3">
    <location>
        <begin position="932"/>
        <end position="965"/>
    </location>
</feature>
<proteinExistence type="predicted"/>
<feature type="repeat" description="TPR" evidence="3">
    <location>
        <begin position="1828"/>
        <end position="1861"/>
    </location>
</feature>
<comment type="caution">
    <text evidence="5">The sequence shown here is derived from an EMBL/GenBank/DDBJ whole genome shotgun (WGS) entry which is preliminary data.</text>
</comment>
<feature type="region of interest" description="Disordered" evidence="4">
    <location>
        <begin position="1172"/>
        <end position="1201"/>
    </location>
</feature>
<evidence type="ECO:0000256" key="4">
    <source>
        <dbReference type="SAM" id="MobiDB-lite"/>
    </source>
</evidence>
<reference evidence="5 6" key="1">
    <citation type="submission" date="2024-10" db="EMBL/GenBank/DDBJ databases">
        <title>Updated reference genomes for cyclostephanoid diatoms.</title>
        <authorList>
            <person name="Roberts W.R."/>
            <person name="Alverson A.J."/>
        </authorList>
    </citation>
    <scope>NUCLEOTIDE SEQUENCE [LARGE SCALE GENOMIC DNA]</scope>
    <source>
        <strain evidence="5 6">AJA232-27</strain>
    </source>
</reference>
<dbReference type="InterPro" id="IPR019734">
    <property type="entry name" value="TPR_rpt"/>
</dbReference>
<feature type="compositionally biased region" description="Polar residues" evidence="4">
    <location>
        <begin position="20"/>
        <end position="31"/>
    </location>
</feature>
<evidence type="ECO:0000313" key="6">
    <source>
        <dbReference type="Proteomes" id="UP001530293"/>
    </source>
</evidence>
<dbReference type="PANTHER" id="PTHR45641:SF19">
    <property type="entry name" value="NEPHROCYSTIN-3"/>
    <property type="match status" value="1"/>
</dbReference>
<accession>A0ABD3MDX0</accession>
<keyword evidence="1" id="KW-0677">Repeat</keyword>
<gene>
    <name evidence="5" type="ORF">ACHAWU_006164</name>
</gene>
<dbReference type="Proteomes" id="UP001530293">
    <property type="component" value="Unassembled WGS sequence"/>
</dbReference>
<dbReference type="SUPFAM" id="SSF48452">
    <property type="entry name" value="TPR-like"/>
    <property type="match status" value="3"/>
</dbReference>
<sequence length="2003" mass="224966">MSTLVDARGGTHGGGGGPISNDTNAGIIGNRTNSHRANNIVRCERADDEYSTGSENSILIGKHPRRREVENKDQPDNSSSPKEAIYKPATPMIGLKNKIPGALISRMDFLGSVGVGLDDSYSSYNGDDDYVAPSAPFPSERLANHLLQNRVTAETPPTPTTHHIALFESFDRNWEQTVQGGSASNNAHEVLELGRKCFAAFAVVFGSWKDNLSGLPLYGTTPFRWWVEDVYSMHMEGADRDQDEEPQGIPIVVIRFLWKTCFLDPNSIDNTEAIIDSIQHTLVKELCILTEMETPSAPCLRLSLDVYAEYGRYILCRIAMQDQVASWHSKFAFSLRRLLLDSRLADAESMIKKRYAARSLPIHTAIGLLNVDAIGHSQLDFNDETRADLRRQVFDNLLSDKDFIHARAILLGRGDSHSAHAIQHASARRVATQISGSNVWNLLASTTQHMNDIDWCASLLNNRLPSQPIENIKDGISPLSCCLDAITGWQAELLASYHVLLTSGKLTIYDDSAKDPSDTNDEQCEVPNDDPRIQDVIKLAESLLAKNHAWIMEINSAKLLQNDTSKKFQSTRPPRKGRRKKEAIATTPLARILSIDVNELRTSISIGRSLLGLTEFSQTILDKYNCDKDRKETSSVASQVHMIQSSCLQFAIEAISCSATTLTYIVSNALDKLDEDDLDETVTTTLGPAAVLQRFSTTREDSKLLLYVAGILSADAWYSLGRLVSKLLLESAGSDVVFSIFDRALLVLNFPKSISLNNHTVEVLCRSLLSPLARVRCFLQSNITHSMGVKLYEQGDIDRADEYLNDASRFRRQMLDQLRRQDKEKVDDIDEYLSEMFNAVVCGMKNRSLVSSASITEQTFVASWKNSISHTFALLPRTIFTMDELESSLSLTLEYSALAQHAKQKYQSALALFQESLIFRNIHVGKHSLDVASLHFNMGVVYDDLEQYEQAISRYHESLRIRLNQRSKATSVEVMSELDDSLIMTLKCMGNVYRTMHDEDNAICCYVNAVEMTTKKLRSFQDSGDEFQTMGLHLGLAMPVPTIVFDEMKSREGVAHFQMMNKRDLCHVFELKIEKQPLQHTASKLKKRLTRMHSAIIKLVRDRNQNTSRCRMPAISSLLASLSSTFMAGGDAIEATLMRSSFFLGKVKLLQTKYEEAAEYLETALRSKWRLDPASSSDSDSDFSRKSKSRKQQRRHLDEDNPDEGQIYYALGICNAALDDHERAVRCFLTALRYLRRSLRKVDSLEVARIMFDCATSYYYLCNFEQSVSYYGECLRILTNHDTISSNDDNTAYPTKKNGSKNNAFRRGVVLYCIAAAKAAIAVDSEASISLAEARSQLSECEDKELLAYTTFLLGQVTRYDVSRVPVRMRSVIRMFSTGLGSDKSISWSEMCKITLNLFDLVQDECWFDPAEDISVSGEVKYLPLSGHICFEKGRVYELLGSSDQALKAFADAAQLYRVACGDENMYLGHALHTMGIISSQWREHHALGYFNEALSLRKKLLGGDDISVAETLYCSALVLARLNRYEASLERYKEALRIQMNHNQDSHEVARTLAGMGRCHYNHRAPALAIPCFEGSAKIRKYRVSGLSDSTTAVEVYGEEVALAECFFDLGNAHMQLKDQAQAMRFYIQARDIRWRHVGSGTVDSIVGRYHSGMPIDEDELLGLAHCLHNIGVMFDSKKDYQRSIPHYDEALTIKNAIAGFPADDSRPHGDQLNSDVIRATIIQALNENDSLRINKASLSASVTHQRIAMVYVEQQQYGDALFHFLKALRIQRRVLGKEHVWVGSLLSSMGNALRYLSTDSETAIICYDESLRISKLSVGQNHEAVASTMFNIGNLYDSEHSFTKAMYYYQSALSVHKQRYSQELRQRLCSGLSTSMALHDGSERSDVLRTGEIVRDAPPKEHIREQYALVKEALRMAKQQDKIHRGERINCVGDSEDVWLNLEALIFRFVEMLSMHVFQPANTTVRNTIDGTRRAIESAAAHSIISAADALDYQFLLLLQE</sequence>
<name>A0ABD3MDX0_9STRA</name>
<dbReference type="PROSITE" id="PS50005">
    <property type="entry name" value="TPR"/>
    <property type="match status" value="3"/>
</dbReference>
<dbReference type="EMBL" id="JALLBG020000187">
    <property type="protein sequence ID" value="KAL3760372.1"/>
    <property type="molecule type" value="Genomic_DNA"/>
</dbReference>
<feature type="repeat" description="TPR" evidence="3">
    <location>
        <begin position="1510"/>
        <end position="1543"/>
    </location>
</feature>
<organism evidence="5 6">
    <name type="scientific">Discostella pseudostelligera</name>
    <dbReference type="NCBI Taxonomy" id="259834"/>
    <lineage>
        <taxon>Eukaryota</taxon>
        <taxon>Sar</taxon>
        <taxon>Stramenopiles</taxon>
        <taxon>Ochrophyta</taxon>
        <taxon>Bacillariophyta</taxon>
        <taxon>Coscinodiscophyceae</taxon>
        <taxon>Thalassiosirophycidae</taxon>
        <taxon>Stephanodiscales</taxon>
        <taxon>Stephanodiscaceae</taxon>
        <taxon>Discostella</taxon>
    </lineage>
</organism>
<keyword evidence="6" id="KW-1185">Reference proteome</keyword>
<evidence type="ECO:0000313" key="5">
    <source>
        <dbReference type="EMBL" id="KAL3760372.1"/>
    </source>
</evidence>
<protein>
    <submittedName>
        <fullName evidence="5">Uncharacterized protein</fullName>
    </submittedName>
</protein>
<dbReference type="PANTHER" id="PTHR45641">
    <property type="entry name" value="TETRATRICOPEPTIDE REPEAT PROTEIN (AFU_ORTHOLOGUE AFUA_6G03870)"/>
    <property type="match status" value="1"/>
</dbReference>
<dbReference type="Gene3D" id="1.25.40.10">
    <property type="entry name" value="Tetratricopeptide repeat domain"/>
    <property type="match status" value="5"/>
</dbReference>
<feature type="region of interest" description="Disordered" evidence="4">
    <location>
        <begin position="1"/>
        <end position="31"/>
    </location>
</feature>
<evidence type="ECO:0000256" key="2">
    <source>
        <dbReference type="ARBA" id="ARBA00022803"/>
    </source>
</evidence>
<evidence type="ECO:0000256" key="3">
    <source>
        <dbReference type="PROSITE-ProRule" id="PRU00339"/>
    </source>
</evidence>